<dbReference type="InterPro" id="IPR035991">
    <property type="entry name" value="Casein_kinase_II_beta-like"/>
</dbReference>
<evidence type="ECO:0000256" key="3">
    <source>
        <dbReference type="SAM" id="MobiDB-lite"/>
    </source>
</evidence>
<comment type="subunit">
    <text evidence="2">Tetramer of two alpha and two beta subunits.</text>
</comment>
<sequence length="107" mass="11952">MCHAFDPDAKDGHDLLIGLNSGDVYTVSLRQQLQDVSKKLVNAQHYNKDDESDTDSEESDVSGSDGEDTSWISSFCNLRGNEFFCEVDDDYIQDDFNLCGLSSLVPY</sequence>
<dbReference type="GeneID" id="104772914"/>
<evidence type="ECO:0000256" key="2">
    <source>
        <dbReference type="RuleBase" id="RU361268"/>
    </source>
</evidence>
<evidence type="ECO:0000313" key="4">
    <source>
        <dbReference type="Proteomes" id="UP000694864"/>
    </source>
</evidence>
<accession>A0ABM0Y5A9</accession>
<dbReference type="Gene3D" id="1.10.1820.10">
    <property type="entry name" value="protein kinase ck2 holoenzyme, chain C, domain 1"/>
    <property type="match status" value="1"/>
</dbReference>
<dbReference type="Pfam" id="PF01214">
    <property type="entry name" value="CK_II_beta"/>
    <property type="match status" value="1"/>
</dbReference>
<evidence type="ECO:0000256" key="1">
    <source>
        <dbReference type="ARBA" id="ARBA00006941"/>
    </source>
</evidence>
<reference evidence="4" key="1">
    <citation type="journal article" date="2014" name="Nat. Commun.">
        <title>The emerging biofuel crop Camelina sativa retains a highly undifferentiated hexaploid genome structure.</title>
        <authorList>
            <person name="Kagale S."/>
            <person name="Koh C."/>
            <person name="Nixon J."/>
            <person name="Bollina V."/>
            <person name="Clarke W.E."/>
            <person name="Tuteja R."/>
            <person name="Spillane C."/>
            <person name="Robinson S.J."/>
            <person name="Links M.G."/>
            <person name="Clarke C."/>
            <person name="Higgins E.E."/>
            <person name="Huebert T."/>
            <person name="Sharpe A.G."/>
            <person name="Parkin I.A."/>
        </authorList>
    </citation>
    <scope>NUCLEOTIDE SEQUENCE [LARGE SCALE GENOMIC DNA]</scope>
    <source>
        <strain evidence="4">cv. DH55</strain>
    </source>
</reference>
<evidence type="ECO:0000313" key="5">
    <source>
        <dbReference type="RefSeq" id="XP_010495769.1"/>
    </source>
</evidence>
<dbReference type="RefSeq" id="XP_010495769.1">
    <property type="nucleotide sequence ID" value="XM_010497467.1"/>
</dbReference>
<comment type="similarity">
    <text evidence="1 2">Belongs to the casein kinase 2 subunit beta family.</text>
</comment>
<protein>
    <recommendedName>
        <fullName evidence="2">Casein kinase II subunit beta</fullName>
        <shortName evidence="2">CK II beta</shortName>
    </recommendedName>
</protein>
<organism evidence="4 5">
    <name type="scientific">Camelina sativa</name>
    <name type="common">False flax</name>
    <name type="synonym">Myagrum sativum</name>
    <dbReference type="NCBI Taxonomy" id="90675"/>
    <lineage>
        <taxon>Eukaryota</taxon>
        <taxon>Viridiplantae</taxon>
        <taxon>Streptophyta</taxon>
        <taxon>Embryophyta</taxon>
        <taxon>Tracheophyta</taxon>
        <taxon>Spermatophyta</taxon>
        <taxon>Magnoliopsida</taxon>
        <taxon>eudicotyledons</taxon>
        <taxon>Gunneridae</taxon>
        <taxon>Pentapetalae</taxon>
        <taxon>rosids</taxon>
        <taxon>malvids</taxon>
        <taxon>Brassicales</taxon>
        <taxon>Brassicaceae</taxon>
        <taxon>Camelineae</taxon>
        <taxon>Camelina</taxon>
    </lineage>
</organism>
<dbReference type="SUPFAM" id="SSF57798">
    <property type="entry name" value="Casein kinase II beta subunit"/>
    <property type="match status" value="1"/>
</dbReference>
<proteinExistence type="inferred from homology"/>
<feature type="compositionally biased region" description="Acidic residues" evidence="3">
    <location>
        <begin position="50"/>
        <end position="68"/>
    </location>
</feature>
<reference evidence="5" key="2">
    <citation type="submission" date="2025-08" db="UniProtKB">
        <authorList>
            <consortium name="RefSeq"/>
        </authorList>
    </citation>
    <scope>IDENTIFICATION</scope>
    <source>
        <tissue evidence="5">Leaf</tissue>
    </source>
</reference>
<dbReference type="InterPro" id="IPR000704">
    <property type="entry name" value="Casein_kinase_II_reg-sub"/>
</dbReference>
<comment type="function">
    <text evidence="2">Plays a complex role in regulating the basal catalytic activity of the alpha subunit.</text>
</comment>
<keyword evidence="4" id="KW-1185">Reference proteome</keyword>
<gene>
    <name evidence="5" type="primary">LOC104772914</name>
</gene>
<name>A0ABM0Y5A9_CAMSA</name>
<dbReference type="InterPro" id="IPR016149">
    <property type="entry name" value="Casein_kin_II_reg-sub_N"/>
</dbReference>
<dbReference type="Proteomes" id="UP000694864">
    <property type="component" value="Chromosome 20"/>
</dbReference>
<feature type="region of interest" description="Disordered" evidence="3">
    <location>
        <begin position="44"/>
        <end position="68"/>
    </location>
</feature>
<dbReference type="PANTHER" id="PTHR11740">
    <property type="entry name" value="CASEIN KINASE II SUBUNIT BETA"/>
    <property type="match status" value="1"/>
</dbReference>
<dbReference type="SMART" id="SM01085">
    <property type="entry name" value="CK_II_beta"/>
    <property type="match status" value="1"/>
</dbReference>
<dbReference type="PRINTS" id="PR00472">
    <property type="entry name" value="CASNKINASEII"/>
</dbReference>
<dbReference type="PANTHER" id="PTHR11740:SF0">
    <property type="entry name" value="CASEIN KINASE II SUBUNIT BETA"/>
    <property type="match status" value="1"/>
</dbReference>